<reference evidence="1 2" key="1">
    <citation type="submission" date="2018-03" db="EMBL/GenBank/DDBJ databases">
        <title>Adhaeribacter sp. HMF7605 Genome sequencing and assembly.</title>
        <authorList>
            <person name="Kang H."/>
            <person name="Kang J."/>
            <person name="Cha I."/>
            <person name="Kim H."/>
            <person name="Joh K."/>
        </authorList>
    </citation>
    <scope>NUCLEOTIDE SEQUENCE [LARGE SCALE GENOMIC DNA]</scope>
    <source>
        <strain evidence="1 2">HMF7605</strain>
    </source>
</reference>
<proteinExistence type="predicted"/>
<keyword evidence="2" id="KW-1185">Reference proteome</keyword>
<name>A0A2T2YEJ3_9BACT</name>
<dbReference type="OrthoDB" id="9928637at2"/>
<accession>A0A2T2YEJ3</accession>
<sequence>MGEIIPGSKHPLNGGNVTLAVGLSTVLATLANLIKDAHTRQIAVSLSPPTGYGLAFFIKWLYRELGHWRACKLIKEWIKELQTELHDPNTPIKRKTELLKQIDEQRQLLRKRQIDNLDDFKID</sequence>
<evidence type="ECO:0000313" key="2">
    <source>
        <dbReference type="Proteomes" id="UP000240357"/>
    </source>
</evidence>
<comment type="caution">
    <text evidence="1">The sequence shown here is derived from an EMBL/GenBank/DDBJ whole genome shotgun (WGS) entry which is preliminary data.</text>
</comment>
<gene>
    <name evidence="1" type="ORF">AHMF7605_10530</name>
</gene>
<dbReference type="Proteomes" id="UP000240357">
    <property type="component" value="Unassembled WGS sequence"/>
</dbReference>
<dbReference type="AlphaFoldDB" id="A0A2T2YEJ3"/>
<evidence type="ECO:0000313" key="1">
    <source>
        <dbReference type="EMBL" id="PSR53922.1"/>
    </source>
</evidence>
<protein>
    <submittedName>
        <fullName evidence="1">Uncharacterized protein</fullName>
    </submittedName>
</protein>
<dbReference type="EMBL" id="PYFT01000001">
    <property type="protein sequence ID" value="PSR53922.1"/>
    <property type="molecule type" value="Genomic_DNA"/>
</dbReference>
<dbReference type="RefSeq" id="WP_106929049.1">
    <property type="nucleotide sequence ID" value="NZ_PYFT01000001.1"/>
</dbReference>
<organism evidence="1 2">
    <name type="scientific">Adhaeribacter arboris</name>
    <dbReference type="NCBI Taxonomy" id="2072846"/>
    <lineage>
        <taxon>Bacteria</taxon>
        <taxon>Pseudomonadati</taxon>
        <taxon>Bacteroidota</taxon>
        <taxon>Cytophagia</taxon>
        <taxon>Cytophagales</taxon>
        <taxon>Hymenobacteraceae</taxon>
        <taxon>Adhaeribacter</taxon>
    </lineage>
</organism>